<feature type="transmembrane region" description="Helical" evidence="1">
    <location>
        <begin position="6"/>
        <end position="26"/>
    </location>
</feature>
<dbReference type="Pfam" id="PF16079">
    <property type="entry name" value="Phage_holin_5_2"/>
    <property type="match status" value="1"/>
</dbReference>
<feature type="transmembrane region" description="Helical" evidence="1">
    <location>
        <begin position="33"/>
        <end position="55"/>
    </location>
</feature>
<dbReference type="InterPro" id="IPR032111">
    <property type="entry name" value="Clostridium_phage_holin"/>
</dbReference>
<keyword evidence="1" id="KW-0472">Membrane</keyword>
<keyword evidence="1" id="KW-0812">Transmembrane</keyword>
<organism evidence="2">
    <name type="scientific">Siphoviridae sp. ctmYS12</name>
    <dbReference type="NCBI Taxonomy" id="2825652"/>
    <lineage>
        <taxon>Viruses</taxon>
        <taxon>Duplodnaviria</taxon>
        <taxon>Heunggongvirae</taxon>
        <taxon>Uroviricota</taxon>
        <taxon>Caudoviricetes</taxon>
    </lineage>
</organism>
<feature type="transmembrane region" description="Helical" evidence="1">
    <location>
        <begin position="61"/>
        <end position="82"/>
    </location>
</feature>
<name>A0A8S5P7X6_9CAUD</name>
<keyword evidence="1" id="KW-1133">Transmembrane helix</keyword>
<proteinExistence type="predicted"/>
<accession>A0A8S5P7X6</accession>
<dbReference type="EMBL" id="BK015347">
    <property type="protein sequence ID" value="DAE02523.1"/>
    <property type="molecule type" value="Genomic_DNA"/>
</dbReference>
<evidence type="ECO:0000256" key="1">
    <source>
        <dbReference type="SAM" id="Phobius"/>
    </source>
</evidence>
<reference evidence="2" key="1">
    <citation type="journal article" date="2021" name="Proc. Natl. Acad. Sci. U.S.A.">
        <title>A Catalog of Tens of Thousands of Viruses from Human Metagenomes Reveals Hidden Associations with Chronic Diseases.</title>
        <authorList>
            <person name="Tisza M.J."/>
            <person name="Buck C.B."/>
        </authorList>
    </citation>
    <scope>NUCLEOTIDE SEQUENCE</scope>
    <source>
        <strain evidence="2">CtmYS12</strain>
    </source>
</reference>
<evidence type="ECO:0000313" key="2">
    <source>
        <dbReference type="EMBL" id="DAE02523.1"/>
    </source>
</evidence>
<sequence length="92" mass="9812">MDIKDFVIIIPIVVICYLIGMGLKAWSYVNDVCIPVLVGAIGGVLGVVAMFTMPSFPANDILTAIAIGIMSGLASTGSNQIYKQLQKFFKGE</sequence>
<protein>
    <submittedName>
        <fullName evidence="2">Holin</fullName>
    </submittedName>
</protein>